<dbReference type="EMBL" id="CP024160">
    <property type="protein sequence ID" value="ATP53141.1"/>
    <property type="molecule type" value="Genomic_DNA"/>
</dbReference>
<evidence type="ECO:0000256" key="1">
    <source>
        <dbReference type="SAM" id="MobiDB-lite"/>
    </source>
</evidence>
<evidence type="ECO:0000313" key="3">
    <source>
        <dbReference type="EMBL" id="ATP53141.1"/>
    </source>
</evidence>
<feature type="compositionally biased region" description="Basic and acidic residues" evidence="1">
    <location>
        <begin position="556"/>
        <end position="578"/>
    </location>
</feature>
<organism evidence="3 4">
    <name type="scientific">Collinsella aerofaciens</name>
    <dbReference type="NCBI Taxonomy" id="74426"/>
    <lineage>
        <taxon>Bacteria</taxon>
        <taxon>Bacillati</taxon>
        <taxon>Actinomycetota</taxon>
        <taxon>Coriobacteriia</taxon>
        <taxon>Coriobacteriales</taxon>
        <taxon>Coriobacteriaceae</taxon>
        <taxon>Collinsella</taxon>
    </lineage>
</organism>
<feature type="transmembrane region" description="Helical" evidence="2">
    <location>
        <begin position="605"/>
        <end position="624"/>
    </location>
</feature>
<feature type="region of interest" description="Disordered" evidence="1">
    <location>
        <begin position="550"/>
        <end position="581"/>
    </location>
</feature>
<dbReference type="KEGG" id="caer:CSV91_00415"/>
<evidence type="ECO:0008006" key="5">
    <source>
        <dbReference type="Google" id="ProtNLM"/>
    </source>
</evidence>
<gene>
    <name evidence="3" type="ORF">CSV91_00415</name>
</gene>
<proteinExistence type="predicted"/>
<keyword evidence="2" id="KW-0812">Transmembrane</keyword>
<dbReference type="AlphaFoldDB" id="A0A2D1TUV0"/>
<sequence length="629" mass="64140">MYCLPSFGHFALQAALPPATSCRYAGRNRIGPMRMGVTMAALFTTPKHNDKTSGAHFVEPDVRRRTLLAHGSWRRVTRRIVVGAVCALTVSSLLMPSISLAAEWVDVGGVRHEAAAGPTGDAAGTWSWDGADDMKLNGYDDGAIEAAGKLNVSYEGNNTVTNDDGRGIKVKDGANENAELNIQGDASSTLNVTSSRDAITSVGNINIDGAGTVNATSTEHDAIDAGGDVTIKGSGDVNATGDSDGIRADGNITIDNSGTVTAKATEDQGIDANENLIIKGGGKVEASSIEDNAIWADGNIEISGGSQVKASSEEDAAIDGKNSLTVTNASLNASGVGYGIYVYKGITLDGATATVRASSDGGEVSALFTDEDDIIIKNGSTVDALAEGRFSVAISTSNFYSGEAGGHIYISDSVVKAIARYAETGGDGPDHYSAGQDGETNPQPRGMNIGIFAQTKEGITPATISILRSKVTAEGDTAAIFALAMSADGKAIGTIEIEGATIQTPEGGKVIDYRNKEELSDGIVYEAGQTIGTGDAVIDSPYNEAVAKSTVIAPPEETKPEEKPGETKPEGSKSEGTKTTKTVAVAATGAKIAGKLAATGDASSAAIVAAALAGTAAIAAGAVVSRKHS</sequence>
<keyword evidence="2" id="KW-0472">Membrane</keyword>
<dbReference type="Proteomes" id="UP000225608">
    <property type="component" value="Chromosome"/>
</dbReference>
<name>A0A2D1TUV0_9ACTN</name>
<evidence type="ECO:0000256" key="2">
    <source>
        <dbReference type="SAM" id="Phobius"/>
    </source>
</evidence>
<evidence type="ECO:0000313" key="4">
    <source>
        <dbReference type="Proteomes" id="UP000225608"/>
    </source>
</evidence>
<keyword evidence="2" id="KW-1133">Transmembrane helix</keyword>
<reference evidence="3 4" key="1">
    <citation type="submission" date="2017-10" db="EMBL/GenBank/DDBJ databases">
        <title>Complete genome sequence of Collinsella aerofaciens isolated from the gut of a healthy adult Indian.</title>
        <authorList>
            <person name="Bag S."/>
            <person name="Ghosh T.S."/>
            <person name="Das B."/>
        </authorList>
    </citation>
    <scope>NUCLEOTIDE SEQUENCE [LARGE SCALE GENOMIC DNA]</scope>
    <source>
        <strain evidence="4">indica</strain>
    </source>
</reference>
<accession>A0A2D1TUV0</accession>
<protein>
    <recommendedName>
        <fullName evidence="5">Carbohydrate-binding domain-containing protein</fullName>
    </recommendedName>
</protein>